<keyword evidence="2" id="KW-0238">DNA-binding</keyword>
<keyword evidence="1" id="KW-0805">Transcription regulation</keyword>
<evidence type="ECO:0000259" key="5">
    <source>
        <dbReference type="PROSITE" id="PS01124"/>
    </source>
</evidence>
<organism evidence="6 7">
    <name type="scientific">Neoroseomonas terrae</name>
    <dbReference type="NCBI Taxonomy" id="424799"/>
    <lineage>
        <taxon>Bacteria</taxon>
        <taxon>Pseudomonadati</taxon>
        <taxon>Pseudomonadota</taxon>
        <taxon>Alphaproteobacteria</taxon>
        <taxon>Acetobacterales</taxon>
        <taxon>Acetobacteraceae</taxon>
        <taxon>Neoroseomonas</taxon>
    </lineage>
</organism>
<reference evidence="7" key="1">
    <citation type="journal article" date="2021" name="Syst. Appl. Microbiol.">
        <title>Roseomonas hellenica sp. nov., isolated from roots of wild-growing Alkanna tinctoria.</title>
        <authorList>
            <person name="Rat A."/>
            <person name="Naranjo H.D."/>
            <person name="Lebbe L."/>
            <person name="Cnockaert M."/>
            <person name="Krigas N."/>
            <person name="Grigoriadou K."/>
            <person name="Maloupa E."/>
            <person name="Willems A."/>
        </authorList>
    </citation>
    <scope>NUCLEOTIDE SEQUENCE [LARGE SCALE GENOMIC DNA]</scope>
    <source>
        <strain evidence="7">LMG 31159</strain>
    </source>
</reference>
<dbReference type="Proteomes" id="UP000698752">
    <property type="component" value="Unassembled WGS sequence"/>
</dbReference>
<evidence type="ECO:0000313" key="6">
    <source>
        <dbReference type="EMBL" id="MBR0650183.1"/>
    </source>
</evidence>
<keyword evidence="7" id="KW-1185">Reference proteome</keyword>
<feature type="domain" description="HTH araC/xylS-type" evidence="5">
    <location>
        <begin position="1"/>
        <end position="89"/>
    </location>
</feature>
<sequence length="122" mass="13676">MRRLRGLCAAIGVSRPQGACAFMATVGVSPRSYLKARRLMLAQRALRATESPLTLTKSVALVHGFSHHGHFARDTKALFGEPRRDPRRRPSRRRRLTPDLRVRGRLVEAERHATAAGTLAQW</sequence>
<accession>A0ABS5EGQ2</accession>
<dbReference type="InterPro" id="IPR018060">
    <property type="entry name" value="HTH_AraC"/>
</dbReference>
<comment type="caution">
    <text evidence="6">The sequence shown here is derived from an EMBL/GenBank/DDBJ whole genome shotgun (WGS) entry which is preliminary data.</text>
</comment>
<keyword evidence="3" id="KW-0804">Transcription</keyword>
<name>A0ABS5EGQ2_9PROT</name>
<proteinExistence type="predicted"/>
<protein>
    <submittedName>
        <fullName evidence="6">Helix-turn-helix domain-containing protein</fullName>
    </submittedName>
</protein>
<evidence type="ECO:0000256" key="4">
    <source>
        <dbReference type="SAM" id="MobiDB-lite"/>
    </source>
</evidence>
<dbReference type="Gene3D" id="1.10.10.60">
    <property type="entry name" value="Homeodomain-like"/>
    <property type="match status" value="1"/>
</dbReference>
<dbReference type="InterPro" id="IPR050204">
    <property type="entry name" value="AraC_XylS_family_regulators"/>
</dbReference>
<dbReference type="PANTHER" id="PTHR46796">
    <property type="entry name" value="HTH-TYPE TRANSCRIPTIONAL ACTIVATOR RHAS-RELATED"/>
    <property type="match status" value="1"/>
</dbReference>
<dbReference type="SMART" id="SM00342">
    <property type="entry name" value="HTH_ARAC"/>
    <property type="match status" value="1"/>
</dbReference>
<dbReference type="EMBL" id="JAAEDI010000010">
    <property type="protein sequence ID" value="MBR0650183.1"/>
    <property type="molecule type" value="Genomic_DNA"/>
</dbReference>
<evidence type="ECO:0000256" key="3">
    <source>
        <dbReference type="ARBA" id="ARBA00023163"/>
    </source>
</evidence>
<evidence type="ECO:0000256" key="1">
    <source>
        <dbReference type="ARBA" id="ARBA00023015"/>
    </source>
</evidence>
<dbReference type="PANTHER" id="PTHR46796:SF12">
    <property type="entry name" value="HTH-TYPE DNA-BINDING TRANSCRIPTIONAL ACTIVATOR EUTR"/>
    <property type="match status" value="1"/>
</dbReference>
<dbReference type="PROSITE" id="PS01124">
    <property type="entry name" value="HTH_ARAC_FAMILY_2"/>
    <property type="match status" value="1"/>
</dbReference>
<dbReference type="Pfam" id="PF12833">
    <property type="entry name" value="HTH_18"/>
    <property type="match status" value="1"/>
</dbReference>
<gene>
    <name evidence="6" type="ORF">GXW78_10955</name>
</gene>
<evidence type="ECO:0000256" key="2">
    <source>
        <dbReference type="ARBA" id="ARBA00023125"/>
    </source>
</evidence>
<feature type="compositionally biased region" description="Basic residues" evidence="4">
    <location>
        <begin position="85"/>
        <end position="95"/>
    </location>
</feature>
<feature type="region of interest" description="Disordered" evidence="4">
    <location>
        <begin position="76"/>
        <end position="99"/>
    </location>
</feature>
<evidence type="ECO:0000313" key="7">
    <source>
        <dbReference type="Proteomes" id="UP000698752"/>
    </source>
</evidence>